<proteinExistence type="predicted"/>
<accession>A0ABZ1KWY9</accession>
<evidence type="ECO:0000313" key="2">
    <source>
        <dbReference type="Proteomes" id="UP001622557"/>
    </source>
</evidence>
<organism evidence="1 2">
    <name type="scientific">Streptomyces achromogenes</name>
    <dbReference type="NCBI Taxonomy" id="67255"/>
    <lineage>
        <taxon>Bacteria</taxon>
        <taxon>Bacillati</taxon>
        <taxon>Actinomycetota</taxon>
        <taxon>Actinomycetes</taxon>
        <taxon>Kitasatosporales</taxon>
        <taxon>Streptomycetaceae</taxon>
        <taxon>Streptomyces</taxon>
    </lineage>
</organism>
<name>A0ABZ1KWY9_STRAH</name>
<evidence type="ECO:0000313" key="1">
    <source>
        <dbReference type="EMBL" id="WTQ84635.1"/>
    </source>
</evidence>
<dbReference type="EMBL" id="CP108164">
    <property type="protein sequence ID" value="WTQ84635.1"/>
    <property type="molecule type" value="Genomic_DNA"/>
</dbReference>
<reference evidence="1 2" key="1">
    <citation type="submission" date="2022-10" db="EMBL/GenBank/DDBJ databases">
        <title>The complete genomes of actinobacterial strains from the NBC collection.</title>
        <authorList>
            <person name="Joergensen T.S."/>
            <person name="Alvarez Arevalo M."/>
            <person name="Sterndorff E.B."/>
            <person name="Faurdal D."/>
            <person name="Vuksanovic O."/>
            <person name="Mourched A.-S."/>
            <person name="Charusanti P."/>
            <person name="Shaw S."/>
            <person name="Blin K."/>
            <person name="Weber T."/>
        </authorList>
    </citation>
    <scope>NUCLEOTIDE SEQUENCE [LARGE SCALE GENOMIC DNA]</scope>
    <source>
        <strain evidence="1 2">NBC_00156</strain>
    </source>
</reference>
<dbReference type="RefSeq" id="WP_405452360.1">
    <property type="nucleotide sequence ID" value="NZ_CP108164.1"/>
</dbReference>
<sequence length="76" mass="8226">MTGTTLLRHPMTQPFLRFLCEDGTPWRFGTKEPEELLGRLGWTERGPEQPGGPGAVEGHWPYAVPLHGVGGCPGTG</sequence>
<keyword evidence="2" id="KW-1185">Reference proteome</keyword>
<protein>
    <submittedName>
        <fullName evidence="1">Uncharacterized protein</fullName>
    </submittedName>
</protein>
<gene>
    <name evidence="1" type="ORF">OG350_31940</name>
</gene>
<dbReference type="GeneID" id="97285148"/>
<dbReference type="Proteomes" id="UP001622557">
    <property type="component" value="Chromosome"/>
</dbReference>